<feature type="region of interest" description="Disordered" evidence="1">
    <location>
        <begin position="89"/>
        <end position="131"/>
    </location>
</feature>
<dbReference type="EMBL" id="JAJFAZ020000006">
    <property type="protein sequence ID" value="KAI5324199.1"/>
    <property type="molecule type" value="Genomic_DNA"/>
</dbReference>
<reference evidence="2 3" key="1">
    <citation type="journal article" date="2022" name="G3 (Bethesda)">
        <title>Whole-genome sequence and methylome profiling of the almond [Prunus dulcis (Mill.) D.A. Webb] cultivar 'Nonpareil'.</title>
        <authorList>
            <person name="D'Amico-Willman K.M."/>
            <person name="Ouma W.Z."/>
            <person name="Meulia T."/>
            <person name="Sideli G.M."/>
            <person name="Gradziel T.M."/>
            <person name="Fresnedo-Ramirez J."/>
        </authorList>
    </citation>
    <scope>NUCLEOTIDE SEQUENCE [LARGE SCALE GENOMIC DNA]</scope>
    <source>
        <strain evidence="2">Clone GOH B32 T37-40</strain>
    </source>
</reference>
<feature type="compositionally biased region" description="Basic and acidic residues" evidence="1">
    <location>
        <begin position="100"/>
        <end position="117"/>
    </location>
</feature>
<sequence length="131" mass="14421">MGDEIRRYVCHIVVGPGEDLKVEAEQGYKGRAKVRGKGGIDLPLHVNHPPVPAFSSSSGSSKHQIQLALKFPLKIENMERYFKRKFSSTTSNLDNVGSSDSRDVGISRDVGSSKESELQDLMNNLPANPRL</sequence>
<dbReference type="AlphaFoldDB" id="A0AAD4VH18"/>
<dbReference type="Proteomes" id="UP001054821">
    <property type="component" value="Chromosome 6"/>
</dbReference>
<protein>
    <submittedName>
        <fullName evidence="2">Uncharacterized protein</fullName>
    </submittedName>
</protein>
<name>A0AAD4VH18_PRUDU</name>
<keyword evidence="3" id="KW-1185">Reference proteome</keyword>
<organism evidence="2 3">
    <name type="scientific">Prunus dulcis</name>
    <name type="common">Almond</name>
    <name type="synonym">Amygdalus dulcis</name>
    <dbReference type="NCBI Taxonomy" id="3755"/>
    <lineage>
        <taxon>Eukaryota</taxon>
        <taxon>Viridiplantae</taxon>
        <taxon>Streptophyta</taxon>
        <taxon>Embryophyta</taxon>
        <taxon>Tracheophyta</taxon>
        <taxon>Spermatophyta</taxon>
        <taxon>Magnoliopsida</taxon>
        <taxon>eudicotyledons</taxon>
        <taxon>Gunneridae</taxon>
        <taxon>Pentapetalae</taxon>
        <taxon>rosids</taxon>
        <taxon>fabids</taxon>
        <taxon>Rosales</taxon>
        <taxon>Rosaceae</taxon>
        <taxon>Amygdaloideae</taxon>
        <taxon>Amygdaleae</taxon>
        <taxon>Prunus</taxon>
    </lineage>
</organism>
<evidence type="ECO:0000313" key="2">
    <source>
        <dbReference type="EMBL" id="KAI5324199.1"/>
    </source>
</evidence>
<accession>A0AAD4VH18</accession>
<feature type="compositionally biased region" description="Polar residues" evidence="1">
    <location>
        <begin position="121"/>
        <end position="131"/>
    </location>
</feature>
<gene>
    <name evidence="2" type="ORF">L3X38_033272</name>
</gene>
<evidence type="ECO:0000256" key="1">
    <source>
        <dbReference type="SAM" id="MobiDB-lite"/>
    </source>
</evidence>
<feature type="compositionally biased region" description="Polar residues" evidence="1">
    <location>
        <begin position="89"/>
        <end position="99"/>
    </location>
</feature>
<comment type="caution">
    <text evidence="2">The sequence shown here is derived from an EMBL/GenBank/DDBJ whole genome shotgun (WGS) entry which is preliminary data.</text>
</comment>
<evidence type="ECO:0000313" key="3">
    <source>
        <dbReference type="Proteomes" id="UP001054821"/>
    </source>
</evidence>
<proteinExistence type="predicted"/>